<feature type="chain" id="PRO_5017001863" evidence="1">
    <location>
        <begin position="20"/>
        <end position="227"/>
    </location>
</feature>
<dbReference type="AlphaFoldDB" id="A0A371F340"/>
<evidence type="ECO:0000313" key="3">
    <source>
        <dbReference type="Proteomes" id="UP000257109"/>
    </source>
</evidence>
<keyword evidence="3" id="KW-1185">Reference proteome</keyword>
<feature type="signal peptide" evidence="1">
    <location>
        <begin position="1"/>
        <end position="19"/>
    </location>
</feature>
<name>A0A371F340_MUCPR</name>
<sequence length="227" mass="25193">MGWEPSLNIFFWFFSLRRADKVGWTLLSSQPKRKIMKPFQGSYKQFKNHFFRVAAGRTGKNLLLGDSREPLFPLYWSDQPAISVTVGQDHLESWEEEFITKLDRLPKLSYSKLIFAKGYSIKDIAIMRARSSLSAALGVAEASPLSVARLAEEGTQPMLVVVLESVGESPPPTVKEIGGSSAKCAAKVKVLQSEGRPSNDHSRPRMRPEMALTSTFLLVECRTGGGS</sequence>
<dbReference type="OrthoDB" id="1436878at2759"/>
<accession>A0A371F340</accession>
<comment type="caution">
    <text evidence="2">The sequence shown here is derived from an EMBL/GenBank/DDBJ whole genome shotgun (WGS) entry which is preliminary data.</text>
</comment>
<dbReference type="EMBL" id="QJKJ01010796">
    <property type="protein sequence ID" value="RDX72711.1"/>
    <property type="molecule type" value="Genomic_DNA"/>
</dbReference>
<gene>
    <name evidence="2" type="ORF">CR513_47760</name>
</gene>
<feature type="non-terminal residue" evidence="2">
    <location>
        <position position="1"/>
    </location>
</feature>
<evidence type="ECO:0000313" key="2">
    <source>
        <dbReference type="EMBL" id="RDX72711.1"/>
    </source>
</evidence>
<reference evidence="2" key="1">
    <citation type="submission" date="2018-05" db="EMBL/GenBank/DDBJ databases">
        <title>Draft genome of Mucuna pruriens seed.</title>
        <authorList>
            <person name="Nnadi N.E."/>
            <person name="Vos R."/>
            <person name="Hasami M.H."/>
            <person name="Devisetty U.K."/>
            <person name="Aguiy J.C."/>
        </authorList>
    </citation>
    <scope>NUCLEOTIDE SEQUENCE [LARGE SCALE GENOMIC DNA]</scope>
    <source>
        <strain evidence="2">JCA_2017</strain>
    </source>
</reference>
<keyword evidence="1" id="KW-0732">Signal</keyword>
<organism evidence="2 3">
    <name type="scientific">Mucuna pruriens</name>
    <name type="common">Velvet bean</name>
    <name type="synonym">Dolichos pruriens</name>
    <dbReference type="NCBI Taxonomy" id="157652"/>
    <lineage>
        <taxon>Eukaryota</taxon>
        <taxon>Viridiplantae</taxon>
        <taxon>Streptophyta</taxon>
        <taxon>Embryophyta</taxon>
        <taxon>Tracheophyta</taxon>
        <taxon>Spermatophyta</taxon>
        <taxon>Magnoliopsida</taxon>
        <taxon>eudicotyledons</taxon>
        <taxon>Gunneridae</taxon>
        <taxon>Pentapetalae</taxon>
        <taxon>rosids</taxon>
        <taxon>fabids</taxon>
        <taxon>Fabales</taxon>
        <taxon>Fabaceae</taxon>
        <taxon>Papilionoideae</taxon>
        <taxon>50 kb inversion clade</taxon>
        <taxon>NPAAA clade</taxon>
        <taxon>indigoferoid/millettioid clade</taxon>
        <taxon>Phaseoleae</taxon>
        <taxon>Mucuna</taxon>
    </lineage>
</organism>
<dbReference type="Proteomes" id="UP000257109">
    <property type="component" value="Unassembled WGS sequence"/>
</dbReference>
<protein>
    <submittedName>
        <fullName evidence="2">Uncharacterized protein</fullName>
    </submittedName>
</protein>
<proteinExistence type="predicted"/>
<evidence type="ECO:0000256" key="1">
    <source>
        <dbReference type="SAM" id="SignalP"/>
    </source>
</evidence>